<evidence type="ECO:0000313" key="3">
    <source>
        <dbReference type="Proteomes" id="UP001642360"/>
    </source>
</evidence>
<organism evidence="2 3">
    <name type="scientific">Ilex paraguariensis</name>
    <name type="common">yerba mate</name>
    <dbReference type="NCBI Taxonomy" id="185542"/>
    <lineage>
        <taxon>Eukaryota</taxon>
        <taxon>Viridiplantae</taxon>
        <taxon>Streptophyta</taxon>
        <taxon>Embryophyta</taxon>
        <taxon>Tracheophyta</taxon>
        <taxon>Spermatophyta</taxon>
        <taxon>Magnoliopsida</taxon>
        <taxon>eudicotyledons</taxon>
        <taxon>Gunneridae</taxon>
        <taxon>Pentapetalae</taxon>
        <taxon>asterids</taxon>
        <taxon>campanulids</taxon>
        <taxon>Aquifoliales</taxon>
        <taxon>Aquifoliaceae</taxon>
        <taxon>Ilex</taxon>
    </lineage>
</organism>
<accession>A0ABC8V4Y1</accession>
<feature type="region of interest" description="Disordered" evidence="1">
    <location>
        <begin position="233"/>
        <end position="280"/>
    </location>
</feature>
<evidence type="ECO:0000256" key="1">
    <source>
        <dbReference type="SAM" id="MobiDB-lite"/>
    </source>
</evidence>
<feature type="region of interest" description="Disordered" evidence="1">
    <location>
        <begin position="66"/>
        <end position="141"/>
    </location>
</feature>
<sequence length="280" mass="31697">YAVLQPLSNHHDDELISYMSEVRTQMLYLSPIAAVPTDLERLAIEMEMTLHERHPDMAPSVNVRNRLYPPPSFAATPPNQQRPEAIQRRTTPPGFAVLQYQGHPNVPRPAPRSMAPIQMPPPSSFDRSTAQPQQPTQSLPSYVYRPAPKVAIPISSSQLHSSMPYSMLTVQASTVQQSITNATATVSTTSRPSRTSNEIDSTTEPPRRYSRCPLLTRTMTMMTDMNRRFRSSSPMMMGVTRPSRFRRTEKKNSPSLSNLQLTETNWRRDDELHARLPSNE</sequence>
<gene>
    <name evidence="2" type="ORF">ILEXP_LOCUS59078</name>
</gene>
<dbReference type="EMBL" id="CAUOFW020010439">
    <property type="protein sequence ID" value="CAK9188395.1"/>
    <property type="molecule type" value="Genomic_DNA"/>
</dbReference>
<feature type="compositionally biased region" description="Polar residues" evidence="1">
    <location>
        <begin position="125"/>
        <end position="140"/>
    </location>
</feature>
<name>A0ABC8V4Y1_9AQUA</name>
<feature type="compositionally biased region" description="Basic and acidic residues" evidence="1">
    <location>
        <begin position="265"/>
        <end position="274"/>
    </location>
</feature>
<dbReference type="Proteomes" id="UP001642360">
    <property type="component" value="Unassembled WGS sequence"/>
</dbReference>
<keyword evidence="3" id="KW-1185">Reference proteome</keyword>
<feature type="non-terminal residue" evidence="2">
    <location>
        <position position="1"/>
    </location>
</feature>
<proteinExistence type="predicted"/>
<evidence type="ECO:0000313" key="2">
    <source>
        <dbReference type="EMBL" id="CAK9188395.1"/>
    </source>
</evidence>
<feature type="compositionally biased region" description="Polar residues" evidence="1">
    <location>
        <begin position="253"/>
        <end position="264"/>
    </location>
</feature>
<feature type="compositionally biased region" description="Low complexity" evidence="1">
    <location>
        <begin position="184"/>
        <end position="196"/>
    </location>
</feature>
<reference evidence="2 3" key="1">
    <citation type="submission" date="2024-02" db="EMBL/GenBank/DDBJ databases">
        <authorList>
            <person name="Vignale AGUSTIN F."/>
            <person name="Sosa J E."/>
            <person name="Modenutti C."/>
        </authorList>
    </citation>
    <scope>NUCLEOTIDE SEQUENCE [LARGE SCALE GENOMIC DNA]</scope>
</reference>
<dbReference type="AlphaFoldDB" id="A0ABC8V4Y1"/>
<feature type="region of interest" description="Disordered" evidence="1">
    <location>
        <begin position="184"/>
        <end position="209"/>
    </location>
</feature>
<protein>
    <submittedName>
        <fullName evidence="2">Uncharacterized protein</fullName>
    </submittedName>
</protein>
<comment type="caution">
    <text evidence="2">The sequence shown here is derived from an EMBL/GenBank/DDBJ whole genome shotgun (WGS) entry which is preliminary data.</text>
</comment>